<keyword evidence="11" id="KW-1185">Reference proteome</keyword>
<evidence type="ECO:0000256" key="8">
    <source>
        <dbReference type="SAM" id="MobiDB-lite"/>
    </source>
</evidence>
<dbReference type="GO" id="GO:0000144">
    <property type="term" value="C:cellular bud neck septin ring"/>
    <property type="evidence" value="ECO:0007669"/>
    <property type="project" value="UniProtKB-ARBA"/>
</dbReference>
<dbReference type="CDD" id="cd01850">
    <property type="entry name" value="CDC_Septin"/>
    <property type="match status" value="1"/>
</dbReference>
<organism evidence="10 11">
    <name type="scientific">Brettanomyces naardenensis</name>
    <name type="common">Yeast</name>
    <dbReference type="NCBI Taxonomy" id="13370"/>
    <lineage>
        <taxon>Eukaryota</taxon>
        <taxon>Fungi</taxon>
        <taxon>Dikarya</taxon>
        <taxon>Ascomycota</taxon>
        <taxon>Saccharomycotina</taxon>
        <taxon>Pichiomycetes</taxon>
        <taxon>Pichiales</taxon>
        <taxon>Pichiaceae</taxon>
        <taxon>Brettanomyces</taxon>
    </lineage>
</organism>
<dbReference type="FunCoup" id="A0A448YSN8">
    <property type="interactions" value="245"/>
</dbReference>
<comment type="similarity">
    <text evidence="7">Belongs to the TRAFAC class TrmE-Era-EngA-EngB-Septin-like GTPase superfamily. Septin GTPase family.</text>
</comment>
<dbReference type="PIRSF" id="PIRSF006698">
    <property type="entry name" value="Septin"/>
    <property type="match status" value="1"/>
</dbReference>
<reference evidence="10 11" key="1">
    <citation type="submission" date="2018-12" db="EMBL/GenBank/DDBJ databases">
        <authorList>
            <person name="Tiukova I."/>
            <person name="Dainat J."/>
        </authorList>
    </citation>
    <scope>NUCLEOTIDE SEQUENCE [LARGE SCALE GENOMIC DNA]</scope>
</reference>
<dbReference type="InParanoid" id="A0A448YSN8"/>
<dbReference type="InterPro" id="IPR030379">
    <property type="entry name" value="G_SEPTIN_dom"/>
</dbReference>
<evidence type="ECO:0000313" key="11">
    <source>
        <dbReference type="Proteomes" id="UP000290900"/>
    </source>
</evidence>
<dbReference type="PROSITE" id="PS51719">
    <property type="entry name" value="G_SEPTIN"/>
    <property type="match status" value="1"/>
</dbReference>
<dbReference type="Pfam" id="PF00735">
    <property type="entry name" value="Septin"/>
    <property type="match status" value="1"/>
</dbReference>
<dbReference type="EMBL" id="CAACVR010000067">
    <property type="protein sequence ID" value="VEU23907.1"/>
    <property type="molecule type" value="Genomic_DNA"/>
</dbReference>
<dbReference type="GO" id="GO:0051301">
    <property type="term" value="P:cell division"/>
    <property type="evidence" value="ECO:0007669"/>
    <property type="project" value="UniProtKB-KW"/>
</dbReference>
<feature type="domain" description="Septin-type G" evidence="9">
    <location>
        <begin position="41"/>
        <end position="317"/>
    </location>
</feature>
<dbReference type="Gene3D" id="3.40.50.300">
    <property type="entry name" value="P-loop containing nucleotide triphosphate hydrolases"/>
    <property type="match status" value="1"/>
</dbReference>
<evidence type="ECO:0000256" key="1">
    <source>
        <dbReference type="ARBA" id="ARBA00004266"/>
    </source>
</evidence>
<evidence type="ECO:0000256" key="7">
    <source>
        <dbReference type="RuleBase" id="RU004560"/>
    </source>
</evidence>
<dbReference type="AlphaFoldDB" id="A0A448YSN8"/>
<protein>
    <recommendedName>
        <fullName evidence="6">Cell division control protein 10</fullName>
    </recommendedName>
</protein>
<accession>A0A448YSN8</accession>
<dbReference type="GO" id="GO:0000921">
    <property type="term" value="P:septin ring assembly"/>
    <property type="evidence" value="ECO:0007669"/>
    <property type="project" value="UniProtKB-ARBA"/>
</dbReference>
<comment type="subcellular location">
    <subcellularLocation>
        <location evidence="1">Bud neck</location>
    </subcellularLocation>
</comment>
<name>A0A448YSN8_BRENA</name>
<dbReference type="OrthoDB" id="416553at2759"/>
<proteinExistence type="inferred from homology"/>
<gene>
    <name evidence="10" type="ORF">BRENAR_LOCUS4636</name>
</gene>
<dbReference type="InterPro" id="IPR027417">
    <property type="entry name" value="P-loop_NTPase"/>
</dbReference>
<evidence type="ECO:0000256" key="2">
    <source>
        <dbReference type="ARBA" id="ARBA00022618"/>
    </source>
</evidence>
<keyword evidence="2" id="KW-0132">Cell division</keyword>
<keyword evidence="5" id="KW-0131">Cell cycle</keyword>
<sequence length="358" mass="41149">MAETQPQQQTQTASDAAFLQPSNYVGFDTITTQIENRLVKRGFTLNVMLVGSSGLGKSTLINTLFSTHLEDSSGRNSIYEPIERTPEIKVTSHDLLENNVILHLNVIDTPGFADQVNNNHCWDPLTKYIKDQHNQYLRRELNASREKFIKDTRVHCVLYFIAPNYYGLSNLDVQVLKKLTEVVNVVPVIAKSDTLTLDERTNLKRVLQDQFSHYNLKMYPYNNQYDDRLSSEEVQFNKDIRSMLPFAVIGSEDIITTSKGETVRGRRTKWGMINVEDVTQCEFVYLRDFLTRTHLYDLIETTSLQHYESFRTKQLTALRENVGARNSTQSQAVSHSQSQSQSQSQTQQSQSQAFQQHH</sequence>
<dbReference type="FunFam" id="3.40.50.300:FF:000260">
    <property type="entry name" value="Cell division control 10"/>
    <property type="match status" value="1"/>
</dbReference>
<dbReference type="Proteomes" id="UP000290900">
    <property type="component" value="Unassembled WGS sequence"/>
</dbReference>
<dbReference type="InterPro" id="IPR016491">
    <property type="entry name" value="Septin"/>
</dbReference>
<evidence type="ECO:0000256" key="4">
    <source>
        <dbReference type="ARBA" id="ARBA00023134"/>
    </source>
</evidence>
<feature type="region of interest" description="Disordered" evidence="8">
    <location>
        <begin position="323"/>
        <end position="358"/>
    </location>
</feature>
<evidence type="ECO:0000259" key="9">
    <source>
        <dbReference type="PROSITE" id="PS51719"/>
    </source>
</evidence>
<feature type="compositionally biased region" description="Low complexity" evidence="8">
    <location>
        <begin position="327"/>
        <end position="358"/>
    </location>
</feature>
<dbReference type="PANTHER" id="PTHR18884">
    <property type="entry name" value="SEPTIN"/>
    <property type="match status" value="1"/>
</dbReference>
<dbReference type="SUPFAM" id="SSF52540">
    <property type="entry name" value="P-loop containing nucleoside triphosphate hydrolases"/>
    <property type="match status" value="1"/>
</dbReference>
<evidence type="ECO:0000256" key="6">
    <source>
        <dbReference type="ARBA" id="ARBA00069702"/>
    </source>
</evidence>
<dbReference type="GO" id="GO:0043934">
    <property type="term" value="P:sporulation"/>
    <property type="evidence" value="ECO:0007669"/>
    <property type="project" value="UniProtKB-ARBA"/>
</dbReference>
<dbReference type="STRING" id="13370.A0A448YSN8"/>
<keyword evidence="3 7" id="KW-0547">Nucleotide-binding</keyword>
<evidence type="ECO:0000256" key="3">
    <source>
        <dbReference type="ARBA" id="ARBA00022741"/>
    </source>
</evidence>
<keyword evidence="4 7" id="KW-0342">GTP-binding</keyword>
<evidence type="ECO:0000256" key="5">
    <source>
        <dbReference type="ARBA" id="ARBA00023306"/>
    </source>
</evidence>
<evidence type="ECO:0000313" key="10">
    <source>
        <dbReference type="EMBL" id="VEU23907.1"/>
    </source>
</evidence>
<dbReference type="GO" id="GO:0005525">
    <property type="term" value="F:GTP binding"/>
    <property type="evidence" value="ECO:0007669"/>
    <property type="project" value="UniProtKB-KW"/>
</dbReference>